<dbReference type="PANTHER" id="PTHR43298:SF2">
    <property type="entry name" value="FMN_FAD EXPORTER YEEO-RELATED"/>
    <property type="match status" value="1"/>
</dbReference>
<evidence type="ECO:0000256" key="7">
    <source>
        <dbReference type="ARBA" id="ARBA00022475"/>
    </source>
</evidence>
<dbReference type="PIRSF" id="PIRSF006603">
    <property type="entry name" value="DinF"/>
    <property type="match status" value="1"/>
</dbReference>
<feature type="transmembrane region" description="Helical" evidence="13">
    <location>
        <begin position="134"/>
        <end position="158"/>
    </location>
</feature>
<gene>
    <name evidence="14" type="primary">norM_1</name>
    <name evidence="14" type="ORF">MAMMFC1_02526</name>
</gene>
<keyword evidence="6" id="KW-0050">Antiport</keyword>
<dbReference type="InterPro" id="IPR002528">
    <property type="entry name" value="MATE_fam"/>
</dbReference>
<evidence type="ECO:0000313" key="14">
    <source>
        <dbReference type="EMBL" id="BBB91841.1"/>
    </source>
</evidence>
<dbReference type="Pfam" id="PF01554">
    <property type="entry name" value="MatE"/>
    <property type="match status" value="2"/>
</dbReference>
<dbReference type="RefSeq" id="WP_126308813.1">
    <property type="nucleotide sequence ID" value="NZ_AP018449.1"/>
</dbReference>
<evidence type="ECO:0000256" key="3">
    <source>
        <dbReference type="ARBA" id="ARBA00010199"/>
    </source>
</evidence>
<comment type="similarity">
    <text evidence="3">Belongs to the multi antimicrobial extrusion (MATE) (TC 2.A.66.1) family.</text>
</comment>
<dbReference type="KEGG" id="mana:MAMMFC1_02526"/>
<evidence type="ECO:0000256" key="2">
    <source>
        <dbReference type="ARBA" id="ARBA00004651"/>
    </source>
</evidence>
<dbReference type="OrthoDB" id="9780160at2"/>
<comment type="subcellular location">
    <subcellularLocation>
        <location evidence="2">Cell membrane</location>
        <topology evidence="2">Multi-pass membrane protein</topology>
    </subcellularLocation>
</comment>
<keyword evidence="11 13" id="KW-0472">Membrane</keyword>
<accession>A0A348AL93</accession>
<comment type="function">
    <text evidence="1">Multidrug efflux pump.</text>
</comment>
<dbReference type="Proteomes" id="UP000276437">
    <property type="component" value="Chromosome"/>
</dbReference>
<name>A0A348AL93_9FIRM</name>
<dbReference type="GO" id="GO:0005886">
    <property type="term" value="C:plasma membrane"/>
    <property type="evidence" value="ECO:0007669"/>
    <property type="project" value="UniProtKB-SubCell"/>
</dbReference>
<reference evidence="14 15" key="1">
    <citation type="journal article" date="2018" name="Int. J. Syst. Evol. Microbiol.">
        <title>Methylomusa anaerophila gen. nov., sp. nov., an anaerobic methanol-utilizing bacterium isolated from a microbial fuel cell.</title>
        <authorList>
            <person name="Amano N."/>
            <person name="Yamamuro A."/>
            <person name="Miyahara M."/>
            <person name="Kouzuma A."/>
            <person name="Abe T."/>
            <person name="Watanabe K."/>
        </authorList>
    </citation>
    <scope>NUCLEOTIDE SEQUENCE [LARGE SCALE GENOMIC DNA]</scope>
    <source>
        <strain evidence="14 15">MMFC1</strain>
    </source>
</reference>
<feature type="transmembrane region" description="Helical" evidence="13">
    <location>
        <begin position="191"/>
        <end position="216"/>
    </location>
</feature>
<feature type="transmembrane region" description="Helical" evidence="13">
    <location>
        <begin position="90"/>
        <end position="114"/>
    </location>
</feature>
<keyword evidence="10" id="KW-0406">Ion transport</keyword>
<evidence type="ECO:0000256" key="6">
    <source>
        <dbReference type="ARBA" id="ARBA00022449"/>
    </source>
</evidence>
<sequence>MTELWKEESSVSFKRIIRITYPVLLSMLSFNAVVFVDRLYVAQYDLTQFAAMLPAGFSAIGLASIFTGIIGYVSVLAAQSYGAGHYRHCVAAMWQGIYLSLIFTLLLLLLSPLVSSVFQMMGHVGDLLTYEVEYFYLIIIAECIQLFSTAFFGFYCGIGDTKTTMYVALVTNMVNIVLAGVLVFGKLGMPALGMFGSGVAAIISCAVGLILYLFLLNRKVIKQQYRPLKYCQVNGRLLYSLLRFGLFAGIQSFLETGCFGIFLLIIGTTGETNLAAANVAFSMESVFILPVVGMTTAVGIIAGQERGANRFGNISEVLIKGLVLGICFNIIIFISYNFFPEILISVFHSDSSNDQNQLIHTATPLVRLASLWLVLDTVHLMIGSVLKSMGDTQFMMITYAVVPILFYVIIPYMFCTMAQVSLLWLWILLVGYSAVMLIVMTIRFWGGKWKSIEVIE</sequence>
<dbReference type="GO" id="GO:0042910">
    <property type="term" value="F:xenobiotic transmembrane transporter activity"/>
    <property type="evidence" value="ECO:0007669"/>
    <property type="project" value="InterPro"/>
</dbReference>
<evidence type="ECO:0000256" key="8">
    <source>
        <dbReference type="ARBA" id="ARBA00022692"/>
    </source>
</evidence>
<evidence type="ECO:0000256" key="13">
    <source>
        <dbReference type="SAM" id="Phobius"/>
    </source>
</evidence>
<dbReference type="GO" id="GO:0015297">
    <property type="term" value="F:antiporter activity"/>
    <property type="evidence" value="ECO:0007669"/>
    <property type="project" value="UniProtKB-KW"/>
</dbReference>
<feature type="transmembrane region" description="Helical" evidence="13">
    <location>
        <begin position="394"/>
        <end position="414"/>
    </location>
</feature>
<proteinExistence type="inferred from homology"/>
<evidence type="ECO:0000256" key="1">
    <source>
        <dbReference type="ARBA" id="ARBA00003408"/>
    </source>
</evidence>
<dbReference type="EMBL" id="AP018449">
    <property type="protein sequence ID" value="BBB91841.1"/>
    <property type="molecule type" value="Genomic_DNA"/>
</dbReference>
<keyword evidence="5" id="KW-0813">Transport</keyword>
<evidence type="ECO:0000256" key="11">
    <source>
        <dbReference type="ARBA" id="ARBA00023136"/>
    </source>
</evidence>
<evidence type="ECO:0000313" key="15">
    <source>
        <dbReference type="Proteomes" id="UP000276437"/>
    </source>
</evidence>
<dbReference type="GO" id="GO:0006811">
    <property type="term" value="P:monoatomic ion transport"/>
    <property type="evidence" value="ECO:0007669"/>
    <property type="project" value="UniProtKB-KW"/>
</dbReference>
<feature type="transmembrane region" description="Helical" evidence="13">
    <location>
        <begin position="53"/>
        <end position="78"/>
    </location>
</feature>
<keyword evidence="15" id="KW-1185">Reference proteome</keyword>
<evidence type="ECO:0000256" key="10">
    <source>
        <dbReference type="ARBA" id="ARBA00023065"/>
    </source>
</evidence>
<feature type="transmembrane region" description="Helical" evidence="13">
    <location>
        <begin position="237"/>
        <end position="266"/>
    </location>
</feature>
<dbReference type="InterPro" id="IPR048279">
    <property type="entry name" value="MdtK-like"/>
</dbReference>
<dbReference type="InterPro" id="IPR050222">
    <property type="entry name" value="MATE_MdtK"/>
</dbReference>
<keyword evidence="7" id="KW-1003">Cell membrane</keyword>
<feature type="transmembrane region" description="Helical" evidence="13">
    <location>
        <begin position="420"/>
        <end position="442"/>
    </location>
</feature>
<organism evidence="14 15">
    <name type="scientific">Methylomusa anaerophila</name>
    <dbReference type="NCBI Taxonomy" id="1930071"/>
    <lineage>
        <taxon>Bacteria</taxon>
        <taxon>Bacillati</taxon>
        <taxon>Bacillota</taxon>
        <taxon>Negativicutes</taxon>
        <taxon>Selenomonadales</taxon>
        <taxon>Sporomusaceae</taxon>
        <taxon>Methylomusa</taxon>
    </lineage>
</organism>
<feature type="transmembrane region" description="Helical" evidence="13">
    <location>
        <begin position="286"/>
        <end position="305"/>
    </location>
</feature>
<evidence type="ECO:0000256" key="4">
    <source>
        <dbReference type="ARBA" id="ARBA00020268"/>
    </source>
</evidence>
<evidence type="ECO:0000256" key="5">
    <source>
        <dbReference type="ARBA" id="ARBA00022448"/>
    </source>
</evidence>
<dbReference type="AlphaFoldDB" id="A0A348AL93"/>
<feature type="transmembrane region" description="Helical" evidence="13">
    <location>
        <begin position="21"/>
        <end position="41"/>
    </location>
</feature>
<keyword evidence="9 13" id="KW-1133">Transmembrane helix</keyword>
<feature type="transmembrane region" description="Helical" evidence="13">
    <location>
        <begin position="317"/>
        <end position="339"/>
    </location>
</feature>
<dbReference type="PANTHER" id="PTHR43298">
    <property type="entry name" value="MULTIDRUG RESISTANCE PROTEIN NORM-RELATED"/>
    <property type="match status" value="1"/>
</dbReference>
<dbReference type="CDD" id="cd13133">
    <property type="entry name" value="MATE_like_7"/>
    <property type="match status" value="1"/>
</dbReference>
<protein>
    <recommendedName>
        <fullName evidence="4">Probable multidrug resistance protein NorM</fullName>
    </recommendedName>
    <alternativeName>
        <fullName evidence="12">Multidrug-efflux transporter</fullName>
    </alternativeName>
</protein>
<feature type="transmembrane region" description="Helical" evidence="13">
    <location>
        <begin position="165"/>
        <end position="185"/>
    </location>
</feature>
<keyword evidence="8 13" id="KW-0812">Transmembrane</keyword>
<evidence type="ECO:0000256" key="9">
    <source>
        <dbReference type="ARBA" id="ARBA00022989"/>
    </source>
</evidence>
<evidence type="ECO:0000256" key="12">
    <source>
        <dbReference type="ARBA" id="ARBA00031636"/>
    </source>
</evidence>
<dbReference type="NCBIfam" id="TIGR00797">
    <property type="entry name" value="matE"/>
    <property type="match status" value="1"/>
</dbReference>